<keyword evidence="11" id="KW-1185">Reference proteome</keyword>
<accession>A0ABQ5R4A4</accession>
<evidence type="ECO:0000313" key="11">
    <source>
        <dbReference type="Proteomes" id="UP001144280"/>
    </source>
</evidence>
<organism evidence="10 11">
    <name type="scientific">Phytohabitans aurantiacus</name>
    <dbReference type="NCBI Taxonomy" id="3016789"/>
    <lineage>
        <taxon>Bacteria</taxon>
        <taxon>Bacillati</taxon>
        <taxon>Actinomycetota</taxon>
        <taxon>Actinomycetes</taxon>
        <taxon>Micromonosporales</taxon>
        <taxon>Micromonosporaceae</taxon>
    </lineage>
</organism>
<keyword evidence="6 8" id="KW-0472">Membrane</keyword>
<proteinExistence type="predicted"/>
<sequence length="104" mass="11412">MRHLTYLAVLAGCLGAALWLEPVLRVGVLRQWRRLLLTLLPVVAIFVAWDLAAIAAGHWTFDPEQTTGVVLPGGLPIDELLFFVVVPVCAVLGFEAVRKVLRDP</sequence>
<reference evidence="10" key="1">
    <citation type="submission" date="2022-12" db="EMBL/GenBank/DDBJ databases">
        <title>New Phytohabitans aurantiacus sp. RD004123 nov., an actinomycete isolated from soil.</title>
        <authorList>
            <person name="Triningsih D.W."/>
            <person name="Harunari E."/>
            <person name="Igarashi Y."/>
        </authorList>
    </citation>
    <scope>NUCLEOTIDE SEQUENCE</scope>
    <source>
        <strain evidence="10">RD004123</strain>
    </source>
</reference>
<keyword evidence="7" id="KW-0413">Isomerase</keyword>
<evidence type="ECO:0000256" key="1">
    <source>
        <dbReference type="ARBA" id="ARBA00004141"/>
    </source>
</evidence>
<feature type="transmembrane region" description="Helical" evidence="8">
    <location>
        <begin position="36"/>
        <end position="60"/>
    </location>
</feature>
<comment type="pathway">
    <text evidence="2">Carotenoid biosynthesis.</text>
</comment>
<evidence type="ECO:0000256" key="3">
    <source>
        <dbReference type="ARBA" id="ARBA00022692"/>
    </source>
</evidence>
<feature type="transmembrane region" description="Helical" evidence="8">
    <location>
        <begin position="80"/>
        <end position="97"/>
    </location>
</feature>
<evidence type="ECO:0000259" key="9">
    <source>
        <dbReference type="Pfam" id="PF18916"/>
    </source>
</evidence>
<keyword evidence="3 8" id="KW-0812">Transmembrane</keyword>
<comment type="caution">
    <text evidence="10">The sequence shown here is derived from an EMBL/GenBank/DDBJ whole genome shotgun (WGS) entry which is preliminary data.</text>
</comment>
<feature type="domain" description="Lycopene cyclase" evidence="9">
    <location>
        <begin position="5"/>
        <end position="95"/>
    </location>
</feature>
<dbReference type="Pfam" id="PF18916">
    <property type="entry name" value="Lycopene_cyc"/>
    <property type="match status" value="1"/>
</dbReference>
<feature type="transmembrane region" description="Helical" evidence="8">
    <location>
        <begin position="6"/>
        <end position="24"/>
    </location>
</feature>
<evidence type="ECO:0000256" key="6">
    <source>
        <dbReference type="ARBA" id="ARBA00023136"/>
    </source>
</evidence>
<evidence type="ECO:0000256" key="8">
    <source>
        <dbReference type="SAM" id="Phobius"/>
    </source>
</evidence>
<protein>
    <recommendedName>
        <fullName evidence="9">Lycopene cyclase domain-containing protein</fullName>
    </recommendedName>
</protein>
<keyword evidence="5 8" id="KW-1133">Transmembrane helix</keyword>
<dbReference type="EMBL" id="BSDI01000043">
    <property type="protein sequence ID" value="GLI01376.1"/>
    <property type="molecule type" value="Genomic_DNA"/>
</dbReference>
<dbReference type="InterPro" id="IPR017825">
    <property type="entry name" value="Lycopene_cyclase_dom"/>
</dbReference>
<evidence type="ECO:0000256" key="2">
    <source>
        <dbReference type="ARBA" id="ARBA00004829"/>
    </source>
</evidence>
<evidence type="ECO:0000256" key="4">
    <source>
        <dbReference type="ARBA" id="ARBA00022746"/>
    </source>
</evidence>
<keyword evidence="4" id="KW-0125">Carotenoid biosynthesis</keyword>
<dbReference type="NCBIfam" id="TIGR03462">
    <property type="entry name" value="CarR_dom_SF"/>
    <property type="match status" value="1"/>
</dbReference>
<comment type="subcellular location">
    <subcellularLocation>
        <location evidence="1">Membrane</location>
        <topology evidence="1">Multi-pass membrane protein</topology>
    </subcellularLocation>
</comment>
<name>A0ABQ5R4A4_9ACTN</name>
<dbReference type="Proteomes" id="UP001144280">
    <property type="component" value="Unassembled WGS sequence"/>
</dbReference>
<evidence type="ECO:0000256" key="5">
    <source>
        <dbReference type="ARBA" id="ARBA00022989"/>
    </source>
</evidence>
<dbReference type="RefSeq" id="WP_281902353.1">
    <property type="nucleotide sequence ID" value="NZ_BSDI01000043.1"/>
</dbReference>
<gene>
    <name evidence="10" type="ORF">Pa4123_66520</name>
</gene>
<evidence type="ECO:0000313" key="10">
    <source>
        <dbReference type="EMBL" id="GLI01376.1"/>
    </source>
</evidence>
<evidence type="ECO:0000256" key="7">
    <source>
        <dbReference type="ARBA" id="ARBA00023235"/>
    </source>
</evidence>